<proteinExistence type="predicted"/>
<dbReference type="Pfam" id="PF09818">
    <property type="entry name" value="ABC_ATPase"/>
    <property type="match status" value="1"/>
</dbReference>
<dbReference type="InterPro" id="IPR046834">
    <property type="entry name" value="ABC_ATPase_C"/>
</dbReference>
<dbReference type="SUPFAM" id="SSF52540">
    <property type="entry name" value="P-loop containing nucleoside triphosphate hydrolases"/>
    <property type="match status" value="1"/>
</dbReference>
<dbReference type="RefSeq" id="WP_104428007.1">
    <property type="nucleotide sequence ID" value="NZ_PTIZ01000002.1"/>
</dbReference>
<dbReference type="Pfam" id="PF21117">
    <property type="entry name" value="MRB1590_C"/>
    <property type="match status" value="1"/>
</dbReference>
<dbReference type="InterPro" id="IPR046833">
    <property type="entry name" value="ABC_N"/>
</dbReference>
<dbReference type="InterPro" id="IPR019195">
    <property type="entry name" value="ABC_ATPase_put"/>
</dbReference>
<dbReference type="PANTHER" id="PTHR38149">
    <property type="entry name" value="ATPASE"/>
    <property type="match status" value="1"/>
</dbReference>
<evidence type="ECO:0000313" key="5">
    <source>
        <dbReference type="Proteomes" id="UP000240010"/>
    </source>
</evidence>
<evidence type="ECO:0000313" key="4">
    <source>
        <dbReference type="EMBL" id="PPK77323.1"/>
    </source>
</evidence>
<dbReference type="AlphaFoldDB" id="A0A2S6HIV4"/>
<name>A0A2S6HIV4_9GAMM</name>
<dbReference type="InterPro" id="IPR049069">
    <property type="entry name" value="MRB1590-like_C"/>
</dbReference>
<protein>
    <submittedName>
        <fullName evidence="4">Putative ABC-class ATPase</fullName>
    </submittedName>
</protein>
<comment type="caution">
    <text evidence="4">The sequence shown here is derived from an EMBL/GenBank/DDBJ whole genome shotgun (WGS) entry which is preliminary data.</text>
</comment>
<organism evidence="4 5">
    <name type="scientific">Methylobacter tundripaludum</name>
    <dbReference type="NCBI Taxonomy" id="173365"/>
    <lineage>
        <taxon>Bacteria</taxon>
        <taxon>Pseudomonadati</taxon>
        <taxon>Pseudomonadota</taxon>
        <taxon>Gammaproteobacteria</taxon>
        <taxon>Methylococcales</taxon>
        <taxon>Methylococcaceae</taxon>
        <taxon>Methylobacter</taxon>
    </lineage>
</organism>
<dbReference type="Gene3D" id="3.40.50.300">
    <property type="entry name" value="P-loop containing nucleotide triphosphate hydrolases"/>
    <property type="match status" value="1"/>
</dbReference>
<accession>A0A2S6HIV4</accession>
<reference evidence="4 5" key="1">
    <citation type="submission" date="2018-02" db="EMBL/GenBank/DDBJ databases">
        <title>Subsurface microbial communities from deep shales in Ohio and West Virginia, USA.</title>
        <authorList>
            <person name="Wrighton K."/>
        </authorList>
    </citation>
    <scope>NUCLEOTIDE SEQUENCE [LARGE SCALE GENOMIC DNA]</scope>
    <source>
        <strain evidence="4 5">OWC-DMM</strain>
    </source>
</reference>
<dbReference type="PANTHER" id="PTHR38149:SF1">
    <property type="entry name" value="ATPASE"/>
    <property type="match status" value="1"/>
</dbReference>
<dbReference type="InterPro" id="IPR027417">
    <property type="entry name" value="P-loop_NTPase"/>
</dbReference>
<dbReference type="EMBL" id="PTIZ01000002">
    <property type="protein sequence ID" value="PPK77323.1"/>
    <property type="molecule type" value="Genomic_DNA"/>
</dbReference>
<evidence type="ECO:0000259" key="2">
    <source>
        <dbReference type="Pfam" id="PF20446"/>
    </source>
</evidence>
<dbReference type="Proteomes" id="UP000240010">
    <property type="component" value="Unassembled WGS sequence"/>
</dbReference>
<sequence length="582" mass="65069">MNKLQPLLSSLADQSFQDIRKLCGSYHFPRFELSFIKMQGSPGANPASIASVKIALPDSQIPEYFLQTAECKLAVADFLIRRFRHGIDRFAQQNRGKDGSGSFNTIALSQKILIRDSVLFDDEAVYLRFIISLPAKGQGGGVFDAEQAWIMLSRELTAIVDATFFYQHYDQQTRALLQQFVDVQKTRAEIIQFMQPQALVAFIANGAKLPRHSGVDDLPSLSERVKTFQSPASLQITIPLSNGRSITGMGIKEGITCITGGGYHGKSTLMQAILAGVYAHIPGDGREYVVTREDAFFIRAEEGRSIRDVDISPFISDLPNGLKTDCFSSDNASGSTSQAANIVEAIESGSRLLLFDEDTCATNFLVRDELIKKILNATQEPIKPLYSTVRSLWKKQRVSMIFVVGGLGYFLQKADTCLLMDNYRCDDITAKVRDRLGAIAEEDTPIPDFSVSRRLAIDNFDPAYINRRLNKTLPKRIKDLRNAPRQLEYGMDLINLDAVAQIAEAPQILAIGYCLLALRTKLKQSDNKHESIRFWIDWLGDEINKHGLDLLKPDYPGTLSMPRKYELAAAINRIRSLRIVQE</sequence>
<dbReference type="Pfam" id="PF20446">
    <property type="entry name" value="ABC_N"/>
    <property type="match status" value="1"/>
</dbReference>
<feature type="domain" description="ATPase of the ABC class N-terminal" evidence="2">
    <location>
        <begin position="1"/>
        <end position="166"/>
    </location>
</feature>
<gene>
    <name evidence="4" type="ORF">B0F87_102435</name>
</gene>
<evidence type="ECO:0000259" key="1">
    <source>
        <dbReference type="Pfam" id="PF09818"/>
    </source>
</evidence>
<feature type="domain" description="MRB1590-like C-terminal" evidence="3">
    <location>
        <begin position="485"/>
        <end position="579"/>
    </location>
</feature>
<feature type="domain" description="ATPase of the ABC class C-terminal" evidence="1">
    <location>
        <begin position="176"/>
        <end position="434"/>
    </location>
</feature>
<evidence type="ECO:0000259" key="3">
    <source>
        <dbReference type="Pfam" id="PF21117"/>
    </source>
</evidence>